<evidence type="ECO:0000256" key="6">
    <source>
        <dbReference type="ARBA" id="ARBA00022989"/>
    </source>
</evidence>
<keyword evidence="4 12" id="KW-0812">Transmembrane</keyword>
<feature type="transmembrane region" description="Helical" evidence="12">
    <location>
        <begin position="86"/>
        <end position="107"/>
    </location>
</feature>
<evidence type="ECO:0000256" key="1">
    <source>
        <dbReference type="ARBA" id="ARBA00004141"/>
    </source>
</evidence>
<keyword evidence="7" id="KW-0157">Chromophore</keyword>
<keyword evidence="5" id="KW-0681">Retinal protein</keyword>
<dbReference type="GO" id="GO:0016020">
    <property type="term" value="C:membrane"/>
    <property type="evidence" value="ECO:0007669"/>
    <property type="project" value="UniProtKB-SubCell"/>
</dbReference>
<evidence type="ECO:0000256" key="8">
    <source>
        <dbReference type="ARBA" id="ARBA00023040"/>
    </source>
</evidence>
<evidence type="ECO:0000256" key="12">
    <source>
        <dbReference type="SAM" id="Phobius"/>
    </source>
</evidence>
<dbReference type="FunFam" id="1.20.1070.10:FF:000219">
    <property type="entry name" value="Opsin 5-like 2"/>
    <property type="match status" value="1"/>
</dbReference>
<feature type="transmembrane region" description="Helical" evidence="12">
    <location>
        <begin position="171"/>
        <end position="195"/>
    </location>
</feature>
<feature type="transmembrane region" description="Helical" evidence="12">
    <location>
        <begin position="233"/>
        <end position="253"/>
    </location>
</feature>
<gene>
    <name evidence="14" type="primary">Nvop273</name>
</gene>
<dbReference type="InterPro" id="IPR050125">
    <property type="entry name" value="GPCR_opsins"/>
</dbReference>
<keyword evidence="3" id="KW-0716">Sensory transduction</keyword>
<evidence type="ECO:0000256" key="10">
    <source>
        <dbReference type="ARBA" id="ARBA00023170"/>
    </source>
</evidence>
<dbReference type="SUPFAM" id="SSF81321">
    <property type="entry name" value="Family A G protein-coupled receptor-like"/>
    <property type="match status" value="1"/>
</dbReference>
<accession>A9UMX5</accession>
<keyword evidence="10" id="KW-0675">Receptor</keyword>
<feature type="transmembrane region" description="Helical" evidence="12">
    <location>
        <begin position="265"/>
        <end position="288"/>
    </location>
</feature>
<dbReference type="OrthoDB" id="2105199at2759"/>
<sequence length="374" mass="41721">MSNEALRRHEANIVLGYYIAIFVIGFVTNTIVVITFIFSKRLHTTPNLILFSMSVCDWLMAAMAKSVGIYGNARYWPTVGKVTCDYYAFATSAIGYASILHLAALAVEKRMAVASPMTNSLNERRMLVIIATLWGFAILWAVFPLIGWSSYGPEPGYVSCSITWYTTDHNNVSYIICISVLFFFVPIVTMTFSFASIYKAIRNISHEAIARWGSHARATQETIKAKAKTAKMAFLMVMCFLFAWTPYAVVSLWTTFGGTHRNPALLGVLPSLFAKLSSCYNPIIYFFMYTKFRRAAKLLFIKKVIRPTEAERSRVLSGIRTRAASTFAVKLTVHAEKGQQIAPNITPQGAVKGPVESIEDNLQKIETITPCTSV</sequence>
<dbReference type="GO" id="GO:0009881">
    <property type="term" value="F:photoreceptor activity"/>
    <property type="evidence" value="ECO:0007669"/>
    <property type="project" value="UniProtKB-KW"/>
</dbReference>
<evidence type="ECO:0000256" key="11">
    <source>
        <dbReference type="ARBA" id="ARBA00023224"/>
    </source>
</evidence>
<organism evidence="14">
    <name type="scientific">Nematostella vectensis</name>
    <name type="common">Starlet sea anemone</name>
    <dbReference type="NCBI Taxonomy" id="45351"/>
    <lineage>
        <taxon>Eukaryota</taxon>
        <taxon>Metazoa</taxon>
        <taxon>Cnidaria</taxon>
        <taxon>Anthozoa</taxon>
        <taxon>Hexacorallia</taxon>
        <taxon>Actiniaria</taxon>
        <taxon>Edwardsiidae</taxon>
        <taxon>Nematostella</taxon>
    </lineage>
</organism>
<dbReference type="PANTHER" id="PTHR24240">
    <property type="entry name" value="OPSIN"/>
    <property type="match status" value="1"/>
</dbReference>
<dbReference type="Pfam" id="PF00001">
    <property type="entry name" value="7tm_1"/>
    <property type="match status" value="1"/>
</dbReference>
<evidence type="ECO:0000256" key="5">
    <source>
        <dbReference type="ARBA" id="ARBA00022925"/>
    </source>
</evidence>
<keyword evidence="11" id="KW-0807">Transducer</keyword>
<feature type="transmembrane region" description="Helical" evidence="12">
    <location>
        <begin position="15"/>
        <end position="38"/>
    </location>
</feature>
<feature type="domain" description="G-protein coupled receptors family 1 profile" evidence="13">
    <location>
        <begin position="28"/>
        <end position="285"/>
    </location>
</feature>
<dbReference type="PROSITE" id="PS50262">
    <property type="entry name" value="G_PROTEIN_RECEP_F1_2"/>
    <property type="match status" value="1"/>
</dbReference>
<feature type="transmembrane region" description="Helical" evidence="12">
    <location>
        <begin position="50"/>
        <end position="71"/>
    </location>
</feature>
<proteinExistence type="predicted"/>
<dbReference type="EMBL" id="BR000665">
    <property type="protein sequence ID" value="FAA00392.1"/>
    <property type="molecule type" value="Genomic_DNA"/>
</dbReference>
<evidence type="ECO:0000256" key="3">
    <source>
        <dbReference type="ARBA" id="ARBA00022606"/>
    </source>
</evidence>
<protein>
    <submittedName>
        <fullName evidence="14">Opsin</fullName>
    </submittedName>
</protein>
<evidence type="ECO:0000313" key="14">
    <source>
        <dbReference type="EMBL" id="FAA00392.1"/>
    </source>
</evidence>
<evidence type="ECO:0000256" key="2">
    <source>
        <dbReference type="ARBA" id="ARBA00022543"/>
    </source>
</evidence>
<dbReference type="AlphaFoldDB" id="A9UMX5"/>
<dbReference type="KEGG" id="nve:5504504"/>
<keyword evidence="6 12" id="KW-1133">Transmembrane helix</keyword>
<evidence type="ECO:0000256" key="7">
    <source>
        <dbReference type="ARBA" id="ARBA00022991"/>
    </source>
</evidence>
<dbReference type="CDD" id="cd14969">
    <property type="entry name" value="7tmA_Opsins_type2_animals"/>
    <property type="match status" value="1"/>
</dbReference>
<reference evidence="14" key="1">
    <citation type="journal article" date="2008" name="Curr. Biol.">
        <title>Evolution and functional diversity of jellyfish opsins.</title>
        <authorList>
            <person name="Suga H."/>
            <person name="Schmid V."/>
            <person name="Gehring W.J."/>
        </authorList>
    </citation>
    <scope>NUCLEOTIDE SEQUENCE</scope>
</reference>
<dbReference type="InterPro" id="IPR017452">
    <property type="entry name" value="GPCR_Rhodpsn_7TM"/>
</dbReference>
<name>A9UMX5_NEMVE</name>
<keyword evidence="8" id="KW-0297">G-protein coupled receptor</keyword>
<evidence type="ECO:0000256" key="9">
    <source>
        <dbReference type="ARBA" id="ARBA00023136"/>
    </source>
</evidence>
<dbReference type="PRINTS" id="PR00237">
    <property type="entry name" value="GPCRRHODOPSN"/>
</dbReference>
<dbReference type="InterPro" id="IPR000276">
    <property type="entry name" value="GPCR_Rhodpsn"/>
</dbReference>
<dbReference type="PROSITE" id="PS00238">
    <property type="entry name" value="OPSIN"/>
    <property type="match status" value="1"/>
</dbReference>
<keyword evidence="2" id="KW-0600">Photoreceptor protein</keyword>
<evidence type="ECO:0000256" key="4">
    <source>
        <dbReference type="ARBA" id="ARBA00022692"/>
    </source>
</evidence>
<dbReference type="GO" id="GO:0004930">
    <property type="term" value="F:G protein-coupled receptor activity"/>
    <property type="evidence" value="ECO:0007669"/>
    <property type="project" value="UniProtKB-KW"/>
</dbReference>
<dbReference type="Gene3D" id="1.20.1070.10">
    <property type="entry name" value="Rhodopsin 7-helix transmembrane proteins"/>
    <property type="match status" value="1"/>
</dbReference>
<keyword evidence="9 12" id="KW-0472">Membrane</keyword>
<comment type="subcellular location">
    <subcellularLocation>
        <location evidence="1">Membrane</location>
        <topology evidence="1">Multi-pass membrane protein</topology>
    </subcellularLocation>
</comment>
<dbReference type="GO" id="GO:0007602">
    <property type="term" value="P:phototransduction"/>
    <property type="evidence" value="ECO:0007669"/>
    <property type="project" value="UniProtKB-KW"/>
</dbReference>
<dbReference type="InterPro" id="IPR027430">
    <property type="entry name" value="Retinal_BS"/>
</dbReference>
<feature type="transmembrane region" description="Helical" evidence="12">
    <location>
        <begin position="127"/>
        <end position="151"/>
    </location>
</feature>
<dbReference type="HOGENOM" id="CLU_009579_3_0_1"/>
<evidence type="ECO:0000259" key="13">
    <source>
        <dbReference type="PROSITE" id="PS50262"/>
    </source>
</evidence>